<dbReference type="EMBL" id="CADIKB010000008">
    <property type="protein sequence ID" value="CAB3677572.1"/>
    <property type="molecule type" value="Genomic_DNA"/>
</dbReference>
<dbReference type="HAMAP" id="MF_00847">
    <property type="entry name" value="EttA"/>
    <property type="match status" value="1"/>
</dbReference>
<keyword evidence="8 14" id="KW-0547">Nucleotide-binding</keyword>
<dbReference type="GO" id="GO:0045900">
    <property type="term" value="P:negative regulation of translational elongation"/>
    <property type="evidence" value="ECO:0007669"/>
    <property type="project" value="UniProtKB-UniRule"/>
</dbReference>
<feature type="binding site" evidence="14">
    <location>
        <begin position="383"/>
        <end position="390"/>
    </location>
    <ligand>
        <name>ATP</name>
        <dbReference type="ChEBI" id="CHEBI:30616"/>
        <label>2</label>
    </ligand>
</feature>
<dbReference type="SMART" id="SM00382">
    <property type="entry name" value="AAA"/>
    <property type="match status" value="2"/>
</dbReference>
<feature type="domain" description="ABC transporter" evidence="15">
    <location>
        <begin position="33"/>
        <end position="287"/>
    </location>
</feature>
<dbReference type="NCBIfam" id="NF008775">
    <property type="entry name" value="PRK11819.1"/>
    <property type="match status" value="1"/>
</dbReference>
<dbReference type="SUPFAM" id="SSF52540">
    <property type="entry name" value="P-loop containing nucleoside triphosphate hydrolases"/>
    <property type="match status" value="2"/>
</dbReference>
<organism evidence="16 17">
    <name type="scientific">Paraburkholderia phenoliruptrix</name>
    <dbReference type="NCBI Taxonomy" id="252970"/>
    <lineage>
        <taxon>Bacteria</taxon>
        <taxon>Pseudomonadati</taxon>
        <taxon>Pseudomonadota</taxon>
        <taxon>Betaproteobacteria</taxon>
        <taxon>Burkholderiales</taxon>
        <taxon>Burkholderiaceae</taxon>
        <taxon>Paraburkholderia</taxon>
    </lineage>
</organism>
<evidence type="ECO:0000259" key="15">
    <source>
        <dbReference type="PROSITE" id="PS50893"/>
    </source>
</evidence>
<keyword evidence="7 14" id="KW-0677">Repeat</keyword>
<accession>A0A6J5ARI8</accession>
<proteinExistence type="inferred from homology"/>
<evidence type="ECO:0000313" key="16">
    <source>
        <dbReference type="EMBL" id="CAB3677572.1"/>
    </source>
</evidence>
<dbReference type="Pfam" id="PF12848">
    <property type="entry name" value="ABC_tran_Xtn"/>
    <property type="match status" value="1"/>
</dbReference>
<keyword evidence="6 14" id="KW-0699">rRNA-binding</keyword>
<dbReference type="Proteomes" id="UP000494249">
    <property type="component" value="Unassembled WGS sequence"/>
</dbReference>
<dbReference type="InterPro" id="IPR003439">
    <property type="entry name" value="ABC_transporter-like_ATP-bd"/>
</dbReference>
<dbReference type="PROSITE" id="PS00211">
    <property type="entry name" value="ABC_TRANSPORTER_1"/>
    <property type="match status" value="1"/>
</dbReference>
<evidence type="ECO:0000313" key="17">
    <source>
        <dbReference type="Proteomes" id="UP000494249"/>
    </source>
</evidence>
<dbReference type="EC" id="3.6.1.-" evidence="14"/>
<comment type="domain">
    <text evidence="14">The arm domain is inserted in the first ABC transporter domain. Probably contacts ribosomal protein L1.</text>
</comment>
<evidence type="ECO:0000256" key="8">
    <source>
        <dbReference type="ARBA" id="ARBA00022741"/>
    </source>
</evidence>
<evidence type="ECO:0000256" key="14">
    <source>
        <dbReference type="HAMAP-Rule" id="MF_00847"/>
    </source>
</evidence>
<dbReference type="GO" id="GO:0000049">
    <property type="term" value="F:tRNA binding"/>
    <property type="evidence" value="ECO:0007669"/>
    <property type="project" value="UniProtKB-UniRule"/>
</dbReference>
<evidence type="ECO:0000256" key="5">
    <source>
        <dbReference type="ARBA" id="ARBA00022555"/>
    </source>
</evidence>
<dbReference type="InterPro" id="IPR032781">
    <property type="entry name" value="ABC_tran_Xtn"/>
</dbReference>
<feature type="region of interest" description="Arm" evidence="14">
    <location>
        <begin position="122"/>
        <end position="166"/>
    </location>
</feature>
<keyword evidence="9 14" id="KW-0378">Hydrolase</keyword>
<comment type="domain">
    <text evidence="14">The P-site tRNA interaction motif (PtIM domain) probably interacts with the P-site tRNA(fMet) as well as the 23S rRNA.</text>
</comment>
<evidence type="ECO:0000256" key="3">
    <source>
        <dbReference type="ARBA" id="ARBA00022490"/>
    </source>
</evidence>
<protein>
    <recommendedName>
        <fullName evidence="14">Energy-dependent translational throttle protein EttA</fullName>
        <ecNumber evidence="14">3.6.1.-</ecNumber>
    </recommendedName>
    <alternativeName>
        <fullName evidence="14">Translational regulatory factor EttA</fullName>
    </alternativeName>
</protein>
<dbReference type="Gene3D" id="3.40.50.300">
    <property type="entry name" value="P-loop containing nucleotide triphosphate hydrolases"/>
    <property type="match status" value="2"/>
</dbReference>
<comment type="subcellular location">
    <subcellularLocation>
        <location evidence="14">Cytoplasm</location>
    </subcellularLocation>
    <text evidence="14">Associates with ribosomes and polysomes.</text>
</comment>
<keyword evidence="3 14" id="KW-0963">Cytoplasm</keyword>
<dbReference type="FunFam" id="3.40.50.300:FF:000011">
    <property type="entry name" value="Putative ABC transporter ATP-binding component"/>
    <property type="match status" value="1"/>
</dbReference>
<name>A0A6J5ARI8_9BURK</name>
<keyword evidence="4" id="KW-0997">Cell inner membrane</keyword>
<gene>
    <name evidence="14 16" type="primary">ettA</name>
    <name evidence="16" type="ORF">LMG22037_02278</name>
</gene>
<dbReference type="GO" id="GO:0019843">
    <property type="term" value="F:rRNA binding"/>
    <property type="evidence" value="ECO:0007669"/>
    <property type="project" value="UniProtKB-UniRule"/>
</dbReference>
<comment type="similarity">
    <text evidence="1 14">Belongs to the ABC transporter superfamily. ABCF family. Translational throttle EttA subfamily.</text>
</comment>
<evidence type="ECO:0000256" key="10">
    <source>
        <dbReference type="ARBA" id="ARBA00022840"/>
    </source>
</evidence>
<evidence type="ECO:0000256" key="11">
    <source>
        <dbReference type="ARBA" id="ARBA00022845"/>
    </source>
</evidence>
<evidence type="ECO:0000256" key="2">
    <source>
        <dbReference type="ARBA" id="ARBA00022475"/>
    </source>
</evidence>
<feature type="region of interest" description="PtIM" evidence="14">
    <location>
        <begin position="269"/>
        <end position="349"/>
    </location>
</feature>
<dbReference type="GO" id="GO:0016887">
    <property type="term" value="F:ATP hydrolysis activity"/>
    <property type="evidence" value="ECO:0007669"/>
    <property type="project" value="UniProtKB-UniRule"/>
</dbReference>
<evidence type="ECO:0000256" key="13">
    <source>
        <dbReference type="ARBA" id="ARBA00022917"/>
    </source>
</evidence>
<dbReference type="InterPro" id="IPR027417">
    <property type="entry name" value="P-loop_NTPase"/>
</dbReference>
<sequence>MTPITYPPTTARPRAAGVVNVYQAHKQMAQYVFTMNRVGKIVPPKRQILKDISLSFFPGAKIGLLGLNGSGKSTLIRIMAGVDKDIEGEATPMPNLNIGYLPQEPQLDPNKTVRETVEEGLGDVFNAQKKLDEIYAAYAEPDADFDALAAEQAKYEAILATSDGGSAEQQIEIAADALRLPAWDAKIEHLSGGEKRRVALCKLLLEKPDMLLLDEPTNHLDAESVDWLEQFLTRFPGTVVAVTHDRYFLDNAADWILELDRGHGIPWKGNYSSWLDQKEERLKQEEASESARQKAIKKELEWVRQNPKGRQAKSKARIARFEELNSQDYQKRNETQEIFIPVGDRLGNEVIEFKNVSKSYGDRLLLDNVSFKVPAGAIVGIIGPNGAGKSTLFRMLTGREQPDSGEIVMGPTVKLAYVDQSRDALDPSKTVFEEISGGADVLTVGKYETPSRAYIGRFNFKGGDQQKIVGNLSGGERGRLHLAKTLIAGGNVLLLDEPSNDLDVETLRALEDALLEFAGSVMVISHDRWFLDRIATHILAFEGDSQVTFFDGNYQEYEADKRARLGEEAARPKRLRYKPITR</sequence>
<evidence type="ECO:0000256" key="1">
    <source>
        <dbReference type="ARBA" id="ARBA00005868"/>
    </source>
</evidence>
<dbReference type="FunFam" id="3.40.50.300:FF:000183">
    <property type="entry name" value="ABC transporter ATP-binding protein yjjK"/>
    <property type="match status" value="1"/>
</dbReference>
<keyword evidence="4" id="KW-0472">Membrane</keyword>
<dbReference type="InterPro" id="IPR022374">
    <property type="entry name" value="EttA"/>
</dbReference>
<evidence type="ECO:0000256" key="12">
    <source>
        <dbReference type="ARBA" id="ARBA00022884"/>
    </source>
</evidence>
<keyword evidence="10 14" id="KW-0067">ATP-binding</keyword>
<dbReference type="InterPro" id="IPR003593">
    <property type="entry name" value="AAA+_ATPase"/>
</dbReference>
<dbReference type="GO" id="GO:0043022">
    <property type="term" value="F:ribosome binding"/>
    <property type="evidence" value="ECO:0007669"/>
    <property type="project" value="UniProtKB-UniRule"/>
</dbReference>
<dbReference type="GO" id="GO:0006412">
    <property type="term" value="P:translation"/>
    <property type="evidence" value="ECO:0007669"/>
    <property type="project" value="UniProtKB-KW"/>
</dbReference>
<dbReference type="CDD" id="cd03221">
    <property type="entry name" value="ABCF_EF-3"/>
    <property type="match status" value="2"/>
</dbReference>
<feature type="domain" description="ABC transporter" evidence="15">
    <location>
        <begin position="351"/>
        <end position="577"/>
    </location>
</feature>
<keyword evidence="13 14" id="KW-0648">Protein biosynthesis</keyword>
<reference evidence="16 17" key="1">
    <citation type="submission" date="2020-04" db="EMBL/GenBank/DDBJ databases">
        <authorList>
            <person name="De Canck E."/>
        </authorList>
    </citation>
    <scope>NUCLEOTIDE SEQUENCE [LARGE SCALE GENOMIC DNA]</scope>
    <source>
        <strain evidence="16 17">LMG 22037</strain>
    </source>
</reference>
<keyword evidence="12 14" id="KW-0694">RNA-binding</keyword>
<comment type="function">
    <text evidence="14">A translation factor that gates the progression of the 70S ribosomal initiation complex (IC, containing tRNA(fMet) in the P-site) into the translation elongation cycle by using a mechanism sensitive to the ATP/ADP ratio. Binds to the 70S ribosome E-site where it modulates the state of the translating ribosome during subunit translocation. ATP hydrolysis probably frees it from the ribosome, which can enter the elongation phase.</text>
</comment>
<comment type="subunit">
    <text evidence="14">Monomer. Probably contacts ribosomal proteins L1, L5, L33 and S7, the 16S and 23S rRNA and the P-site containing tRNA(fMet).</text>
</comment>
<dbReference type="NCBIfam" id="TIGR03719">
    <property type="entry name" value="ABC_ABC_ChvD"/>
    <property type="match status" value="1"/>
</dbReference>
<keyword evidence="2" id="KW-1003">Cell membrane</keyword>
<evidence type="ECO:0000256" key="9">
    <source>
        <dbReference type="ARBA" id="ARBA00022801"/>
    </source>
</evidence>
<evidence type="ECO:0000256" key="6">
    <source>
        <dbReference type="ARBA" id="ARBA00022730"/>
    </source>
</evidence>
<evidence type="ECO:0000256" key="7">
    <source>
        <dbReference type="ARBA" id="ARBA00022737"/>
    </source>
</evidence>
<dbReference type="PROSITE" id="PS50893">
    <property type="entry name" value="ABC_TRANSPORTER_2"/>
    <property type="match status" value="2"/>
</dbReference>
<dbReference type="AlphaFoldDB" id="A0A6J5ARI8"/>
<dbReference type="PANTHER" id="PTHR43858:SF1">
    <property type="entry name" value="ABC TRANSPORTER-RELATED PROTEIN"/>
    <property type="match status" value="1"/>
</dbReference>
<dbReference type="GO" id="GO:0005524">
    <property type="term" value="F:ATP binding"/>
    <property type="evidence" value="ECO:0007669"/>
    <property type="project" value="UniProtKB-UniRule"/>
</dbReference>
<dbReference type="InterPro" id="IPR017871">
    <property type="entry name" value="ABC_transporter-like_CS"/>
</dbReference>
<keyword evidence="5 14" id="KW-0820">tRNA-binding</keyword>
<dbReference type="PANTHER" id="PTHR43858">
    <property type="entry name" value="ENERGY-DEPENDENT TRANSLATIONAL THROTTLE PROTEIN ETTA"/>
    <property type="match status" value="1"/>
</dbReference>
<comment type="catalytic activity">
    <reaction evidence="14">
        <text>ATP + H2O = ADP + phosphate + H(+)</text>
        <dbReference type="Rhea" id="RHEA:13065"/>
        <dbReference type="ChEBI" id="CHEBI:15377"/>
        <dbReference type="ChEBI" id="CHEBI:15378"/>
        <dbReference type="ChEBI" id="CHEBI:30616"/>
        <dbReference type="ChEBI" id="CHEBI:43474"/>
        <dbReference type="ChEBI" id="CHEBI:456216"/>
    </reaction>
</comment>
<dbReference type="GO" id="GO:0005737">
    <property type="term" value="C:cytoplasm"/>
    <property type="evidence" value="ECO:0007669"/>
    <property type="project" value="UniProtKB-SubCell"/>
</dbReference>
<evidence type="ECO:0000256" key="4">
    <source>
        <dbReference type="ARBA" id="ARBA00022519"/>
    </source>
</evidence>
<keyword evidence="11 14" id="KW-0810">Translation regulation</keyword>
<comment type="caution">
    <text evidence="14">Lacks conserved residue(s) required for the propagation of feature annotation.</text>
</comment>
<dbReference type="Pfam" id="PF00005">
    <property type="entry name" value="ABC_tran"/>
    <property type="match status" value="2"/>
</dbReference>